<dbReference type="GO" id="GO:0005737">
    <property type="term" value="C:cytoplasm"/>
    <property type="evidence" value="ECO:0007669"/>
    <property type="project" value="InterPro"/>
</dbReference>
<accession>A0A3B0TVP5</accession>
<dbReference type="PANTHER" id="PTHR32338:SF10">
    <property type="entry name" value="N-ACETYL-GAMMA-GLUTAMYL-PHOSPHATE REDUCTASE, CHLOROPLASTIC-RELATED"/>
    <property type="match status" value="1"/>
</dbReference>
<feature type="domain" description="Semialdehyde dehydrogenase NAD-binding" evidence="6">
    <location>
        <begin position="5"/>
        <end position="106"/>
    </location>
</feature>
<dbReference type="InterPro" id="IPR050085">
    <property type="entry name" value="AGPR"/>
</dbReference>
<dbReference type="PANTHER" id="PTHR32338">
    <property type="entry name" value="N-ACETYL-GAMMA-GLUTAMYL-PHOSPHATE REDUCTASE, CHLOROPLASTIC-RELATED-RELATED"/>
    <property type="match status" value="1"/>
</dbReference>
<dbReference type="CDD" id="cd17896">
    <property type="entry name" value="AGPR_2_N"/>
    <property type="match status" value="1"/>
</dbReference>
<protein>
    <submittedName>
        <fullName evidence="7">N-acetyl-gamma-glutamyl-phosphate reductase</fullName>
        <ecNumber evidence="7">1.2.1.38</ecNumber>
    </submittedName>
</protein>
<dbReference type="EC" id="1.2.1.38" evidence="7"/>
<reference evidence="7" key="1">
    <citation type="submission" date="2018-06" db="EMBL/GenBank/DDBJ databases">
        <authorList>
            <person name="Zhirakovskaya E."/>
        </authorList>
    </citation>
    <scope>NUCLEOTIDE SEQUENCE</scope>
</reference>
<dbReference type="Gene3D" id="3.40.50.720">
    <property type="entry name" value="NAD(P)-binding Rossmann-like Domain"/>
    <property type="match status" value="1"/>
</dbReference>
<dbReference type="AlphaFoldDB" id="A0A3B0TVP5"/>
<dbReference type="InterPro" id="IPR058924">
    <property type="entry name" value="AGPR_dimerisation_dom"/>
</dbReference>
<dbReference type="HAMAP" id="MF_01110">
    <property type="entry name" value="ArgC_type2"/>
    <property type="match status" value="1"/>
</dbReference>
<evidence type="ECO:0000256" key="1">
    <source>
        <dbReference type="ARBA" id="ARBA00022490"/>
    </source>
</evidence>
<evidence type="ECO:0000256" key="2">
    <source>
        <dbReference type="ARBA" id="ARBA00022571"/>
    </source>
</evidence>
<dbReference type="InterPro" id="IPR000534">
    <property type="entry name" value="Semialdehyde_DH_NAD-bd"/>
</dbReference>
<proteinExistence type="inferred from homology"/>
<dbReference type="Pfam" id="PF01118">
    <property type="entry name" value="Semialdhyde_dh"/>
    <property type="match status" value="1"/>
</dbReference>
<dbReference type="SUPFAM" id="SSF51735">
    <property type="entry name" value="NAD(P)-binding Rossmann-fold domains"/>
    <property type="match status" value="1"/>
</dbReference>
<dbReference type="Gene3D" id="3.30.360.10">
    <property type="entry name" value="Dihydrodipicolinate Reductase, domain 2"/>
    <property type="match status" value="1"/>
</dbReference>
<organism evidence="7">
    <name type="scientific">hydrothermal vent metagenome</name>
    <dbReference type="NCBI Taxonomy" id="652676"/>
    <lineage>
        <taxon>unclassified sequences</taxon>
        <taxon>metagenomes</taxon>
        <taxon>ecological metagenomes</taxon>
    </lineage>
</organism>
<dbReference type="SMART" id="SM00859">
    <property type="entry name" value="Semialdhyde_dh"/>
    <property type="match status" value="1"/>
</dbReference>
<keyword evidence="5 7" id="KW-0560">Oxidoreductase</keyword>
<gene>
    <name evidence="7" type="ORF">MNBD_ALPHA12-874</name>
</gene>
<dbReference type="EMBL" id="UOEO01000196">
    <property type="protein sequence ID" value="VAW22058.1"/>
    <property type="molecule type" value="Genomic_DNA"/>
</dbReference>
<dbReference type="NCBIfam" id="TIGR01851">
    <property type="entry name" value="argC_other"/>
    <property type="match status" value="1"/>
</dbReference>
<dbReference type="CDD" id="cd23935">
    <property type="entry name" value="AGPR_2_C"/>
    <property type="match status" value="1"/>
</dbReference>
<keyword evidence="3" id="KW-0028">Amino-acid biosynthesis</keyword>
<name>A0A3B0TVP5_9ZZZZ</name>
<dbReference type="GO" id="GO:0051287">
    <property type="term" value="F:NAD binding"/>
    <property type="evidence" value="ECO:0007669"/>
    <property type="project" value="InterPro"/>
</dbReference>
<dbReference type="GO" id="GO:0006526">
    <property type="term" value="P:L-arginine biosynthetic process"/>
    <property type="evidence" value="ECO:0007669"/>
    <property type="project" value="UniProtKB-KW"/>
</dbReference>
<keyword evidence="2" id="KW-0055">Arginine biosynthesis</keyword>
<dbReference type="SUPFAM" id="SSF55347">
    <property type="entry name" value="Glyceraldehyde-3-phosphate dehydrogenase-like, C-terminal domain"/>
    <property type="match status" value="1"/>
</dbReference>
<dbReference type="GO" id="GO:0003942">
    <property type="term" value="F:N-acetyl-gamma-glutamyl-phosphate reductase activity"/>
    <property type="evidence" value="ECO:0007669"/>
    <property type="project" value="UniProtKB-EC"/>
</dbReference>
<evidence type="ECO:0000313" key="7">
    <source>
        <dbReference type="EMBL" id="VAW22058.1"/>
    </source>
</evidence>
<dbReference type="InterPro" id="IPR010136">
    <property type="entry name" value="AGPR_type-2"/>
</dbReference>
<evidence type="ECO:0000256" key="3">
    <source>
        <dbReference type="ARBA" id="ARBA00022605"/>
    </source>
</evidence>
<evidence type="ECO:0000256" key="5">
    <source>
        <dbReference type="ARBA" id="ARBA00023002"/>
    </source>
</evidence>
<dbReference type="Pfam" id="PF22698">
    <property type="entry name" value="Semialdhyde_dhC_1"/>
    <property type="match status" value="1"/>
</dbReference>
<evidence type="ECO:0000259" key="6">
    <source>
        <dbReference type="SMART" id="SM00859"/>
    </source>
</evidence>
<evidence type="ECO:0000256" key="4">
    <source>
        <dbReference type="ARBA" id="ARBA00022857"/>
    </source>
</evidence>
<dbReference type="InterPro" id="IPR036291">
    <property type="entry name" value="NAD(P)-bd_dom_sf"/>
</dbReference>
<sequence length="315" mass="33768">MVAAKVFIDGEAGTTGLQIRERLAGRRDIELLSIPDARRKDTNARAELLNSADIAILCLPDEAARQSVDLIKNTTTRVIDASSAFRVAKDWAYGFAEMSKTQAMAIAKAKRVSNPGCYPQGPIALLRPLVAAGLVPAGFGASVNAISGYSGGGRKMIENYQGMGESAPVFQPYALDFVHKHVPEMTLYCGLDKAPLFTPAVGRYYQGMLGALPLQMGEWEKIPSGKELHTALGDYYSLIKDGFVELADFVPGQKQAHLDPESLNGTNKMRLYVFANDDQAQALLVAVYDNLGKGAAGAAVQNLNLMIGANAKTSL</sequence>
<keyword evidence="1" id="KW-0963">Cytoplasm</keyword>
<keyword evidence="4" id="KW-0521">NADP</keyword>